<dbReference type="EMBL" id="CP159510">
    <property type="protein sequence ID" value="XCJ17116.1"/>
    <property type="molecule type" value="Genomic_DNA"/>
</dbReference>
<name>A0AAU8IG14_9BACL</name>
<reference evidence="2" key="1">
    <citation type="submission" date="2024-06" db="EMBL/GenBank/DDBJ databases">
        <authorList>
            <person name="Fan A."/>
            <person name="Zhang F.Y."/>
            <person name="Zhang L."/>
        </authorList>
    </citation>
    <scope>NUCLEOTIDE SEQUENCE</scope>
    <source>
        <strain evidence="2">Y61</strain>
    </source>
</reference>
<dbReference type="RefSeq" id="WP_353948421.1">
    <property type="nucleotide sequence ID" value="NZ_CP159510.1"/>
</dbReference>
<keyword evidence="1" id="KW-0472">Membrane</keyword>
<sequence length="138" mass="15595">MILVGDGVKYTKEARRMPGVKKLCQESEDVSRARFIFGHLWGAGGVLVGTFGKVFCLPLFLNLQDGVKNISSWADEHNTREDSHVVQMVDHGYATPQLKLWSMFFFSLIIIFYLFLRFNMTRSAELGRNGQTRSGDSG</sequence>
<keyword evidence="1" id="KW-0812">Transmembrane</keyword>
<proteinExistence type="predicted"/>
<evidence type="ECO:0000256" key="1">
    <source>
        <dbReference type="SAM" id="Phobius"/>
    </source>
</evidence>
<gene>
    <name evidence="2" type="ORF">ABNN70_00735</name>
</gene>
<feature type="transmembrane region" description="Helical" evidence="1">
    <location>
        <begin position="40"/>
        <end position="61"/>
    </location>
</feature>
<evidence type="ECO:0000313" key="2">
    <source>
        <dbReference type="EMBL" id="XCJ17116.1"/>
    </source>
</evidence>
<accession>A0AAU8IG14</accession>
<feature type="transmembrane region" description="Helical" evidence="1">
    <location>
        <begin position="98"/>
        <end position="116"/>
    </location>
</feature>
<organism evidence="2">
    <name type="scientific">Sporolactobacillus sp. Y61</name>
    <dbReference type="NCBI Taxonomy" id="3160863"/>
    <lineage>
        <taxon>Bacteria</taxon>
        <taxon>Bacillati</taxon>
        <taxon>Bacillota</taxon>
        <taxon>Bacilli</taxon>
        <taxon>Bacillales</taxon>
        <taxon>Sporolactobacillaceae</taxon>
        <taxon>Sporolactobacillus</taxon>
    </lineage>
</organism>
<keyword evidence="1" id="KW-1133">Transmembrane helix</keyword>
<dbReference type="AlphaFoldDB" id="A0AAU8IG14"/>
<protein>
    <submittedName>
        <fullName evidence="2">Uncharacterized protein</fullName>
    </submittedName>
</protein>